<protein>
    <submittedName>
        <fullName evidence="1">DNA-binding protein</fullName>
    </submittedName>
</protein>
<dbReference type="Proteomes" id="UP000260642">
    <property type="component" value="Unassembled WGS sequence"/>
</dbReference>
<keyword evidence="1" id="KW-0238">DNA-binding</keyword>
<sequence>MELLSTSEIAGKWNVSRRRVTTLCIEGRIEGAVHKGNMWLVPEDAKKPTNPRKSTCKGGK</sequence>
<comment type="caution">
    <text evidence="1">The sequence shown here is derived from an EMBL/GenBank/DDBJ whole genome shotgun (WGS) entry which is preliminary data.</text>
</comment>
<reference evidence="1 2" key="1">
    <citation type="submission" date="2018-08" db="EMBL/GenBank/DDBJ databases">
        <title>A genome reference for cultivated species of the human gut microbiota.</title>
        <authorList>
            <person name="Zou Y."/>
            <person name="Xue W."/>
            <person name="Luo G."/>
        </authorList>
    </citation>
    <scope>NUCLEOTIDE SEQUENCE [LARGE SCALE GENOMIC DNA]</scope>
    <source>
        <strain evidence="1 2">TM10-3</strain>
    </source>
</reference>
<evidence type="ECO:0000313" key="2">
    <source>
        <dbReference type="Proteomes" id="UP000260642"/>
    </source>
</evidence>
<dbReference type="GO" id="GO:0003677">
    <property type="term" value="F:DNA binding"/>
    <property type="evidence" value="ECO:0007669"/>
    <property type="project" value="UniProtKB-KW"/>
</dbReference>
<gene>
    <name evidence="1" type="ORF">DXD95_09905</name>
</gene>
<organism evidence="1 2">
    <name type="scientific">Agathobacter rectalis</name>
    <dbReference type="NCBI Taxonomy" id="39491"/>
    <lineage>
        <taxon>Bacteria</taxon>
        <taxon>Bacillati</taxon>
        <taxon>Bacillota</taxon>
        <taxon>Clostridia</taxon>
        <taxon>Lachnospirales</taxon>
        <taxon>Lachnospiraceae</taxon>
        <taxon>Agathobacter</taxon>
    </lineage>
</organism>
<dbReference type="RefSeq" id="WP_117482666.1">
    <property type="nucleotide sequence ID" value="NZ_QSOB01000013.1"/>
</dbReference>
<accession>A0A3E4E8Y0</accession>
<name>A0A3E4E8Y0_9FIRM</name>
<evidence type="ECO:0000313" key="1">
    <source>
        <dbReference type="EMBL" id="RGI67192.1"/>
    </source>
</evidence>
<proteinExistence type="predicted"/>
<dbReference type="EMBL" id="QSOB01000013">
    <property type="protein sequence ID" value="RGI67192.1"/>
    <property type="molecule type" value="Genomic_DNA"/>
</dbReference>
<dbReference type="AlphaFoldDB" id="A0A3E4E8Y0"/>